<sequence length="174" mass="20086">MTLQIMSQLGEFIGGVGVIFTLVYLAVQVRSNTSSQRADMTARVLERLAAQQHTFGFDVAANKFFMQSVSDPAKISIEDRSRFQWVMTEFLSSMEFLKQQHAAGNIEEQVWLRWANTLNFWLSFPGVRTYWACRATPYTDSFTDYIDQQIADNDYSFNVDNYEHYMRTGKTPAN</sequence>
<accession>A0ABT3ST27</accession>
<keyword evidence="1" id="KW-1133">Transmembrane helix</keyword>
<proteinExistence type="predicted"/>
<evidence type="ECO:0008006" key="4">
    <source>
        <dbReference type="Google" id="ProtNLM"/>
    </source>
</evidence>
<evidence type="ECO:0000256" key="1">
    <source>
        <dbReference type="SAM" id="Phobius"/>
    </source>
</evidence>
<name>A0ABT3ST27_9GAMM</name>
<dbReference type="EMBL" id="SHNP01000002">
    <property type="protein sequence ID" value="MCX2973024.1"/>
    <property type="molecule type" value="Genomic_DNA"/>
</dbReference>
<protein>
    <recommendedName>
        <fullName evidence="4">DUF4760 domain-containing protein</fullName>
    </recommendedName>
</protein>
<gene>
    <name evidence="2" type="ORF">EYC87_05420</name>
</gene>
<evidence type="ECO:0000313" key="2">
    <source>
        <dbReference type="EMBL" id="MCX2973024.1"/>
    </source>
</evidence>
<reference evidence="2" key="1">
    <citation type="submission" date="2019-02" db="EMBL/GenBank/DDBJ databases">
        <authorList>
            <person name="Li S.-H."/>
        </authorList>
    </citation>
    <scope>NUCLEOTIDE SEQUENCE</scope>
    <source>
        <strain evidence="2">IMCC8485</strain>
    </source>
</reference>
<comment type="caution">
    <text evidence="2">The sequence shown here is derived from an EMBL/GenBank/DDBJ whole genome shotgun (WGS) entry which is preliminary data.</text>
</comment>
<organism evidence="2 3">
    <name type="scientific">Candidatus Seongchinamella marina</name>
    <dbReference type="NCBI Taxonomy" id="2518990"/>
    <lineage>
        <taxon>Bacteria</taxon>
        <taxon>Pseudomonadati</taxon>
        <taxon>Pseudomonadota</taxon>
        <taxon>Gammaproteobacteria</taxon>
        <taxon>Cellvibrionales</taxon>
        <taxon>Halieaceae</taxon>
        <taxon>Seongchinamella</taxon>
    </lineage>
</organism>
<evidence type="ECO:0000313" key="3">
    <source>
        <dbReference type="Proteomes" id="UP001143307"/>
    </source>
</evidence>
<keyword evidence="1" id="KW-0472">Membrane</keyword>
<keyword evidence="3" id="KW-1185">Reference proteome</keyword>
<keyword evidence="1" id="KW-0812">Transmembrane</keyword>
<dbReference type="RefSeq" id="WP_279251985.1">
    <property type="nucleotide sequence ID" value="NZ_SHNP01000002.1"/>
</dbReference>
<dbReference type="Proteomes" id="UP001143307">
    <property type="component" value="Unassembled WGS sequence"/>
</dbReference>
<feature type="transmembrane region" description="Helical" evidence="1">
    <location>
        <begin position="6"/>
        <end position="27"/>
    </location>
</feature>